<name>A0A2J7PH62_9NEOP</name>
<evidence type="ECO:0000313" key="2">
    <source>
        <dbReference type="Proteomes" id="UP000235965"/>
    </source>
</evidence>
<dbReference type="AlphaFoldDB" id="A0A2J7PH62"/>
<organism evidence="1 2">
    <name type="scientific">Cryptotermes secundus</name>
    <dbReference type="NCBI Taxonomy" id="105785"/>
    <lineage>
        <taxon>Eukaryota</taxon>
        <taxon>Metazoa</taxon>
        <taxon>Ecdysozoa</taxon>
        <taxon>Arthropoda</taxon>
        <taxon>Hexapoda</taxon>
        <taxon>Insecta</taxon>
        <taxon>Pterygota</taxon>
        <taxon>Neoptera</taxon>
        <taxon>Polyneoptera</taxon>
        <taxon>Dictyoptera</taxon>
        <taxon>Blattodea</taxon>
        <taxon>Blattoidea</taxon>
        <taxon>Termitoidae</taxon>
        <taxon>Kalotermitidae</taxon>
        <taxon>Cryptotermitinae</taxon>
        <taxon>Cryptotermes</taxon>
    </lineage>
</organism>
<evidence type="ECO:0000313" key="1">
    <source>
        <dbReference type="EMBL" id="PNF15671.1"/>
    </source>
</evidence>
<keyword evidence="2" id="KW-1185">Reference proteome</keyword>
<dbReference type="EMBL" id="NEVH01025149">
    <property type="protein sequence ID" value="PNF15671.1"/>
    <property type="molecule type" value="Genomic_DNA"/>
</dbReference>
<dbReference type="Proteomes" id="UP000235965">
    <property type="component" value="Unassembled WGS sequence"/>
</dbReference>
<comment type="caution">
    <text evidence="1">The sequence shown here is derived from an EMBL/GenBank/DDBJ whole genome shotgun (WGS) entry which is preliminary data.</text>
</comment>
<dbReference type="InterPro" id="IPR032675">
    <property type="entry name" value="LRR_dom_sf"/>
</dbReference>
<reference evidence="1 2" key="1">
    <citation type="submission" date="2017-12" db="EMBL/GenBank/DDBJ databases">
        <title>Hemimetabolous genomes reveal molecular basis of termite eusociality.</title>
        <authorList>
            <person name="Harrison M.C."/>
            <person name="Jongepier E."/>
            <person name="Robertson H.M."/>
            <person name="Arning N."/>
            <person name="Bitard-Feildel T."/>
            <person name="Chao H."/>
            <person name="Childers C.P."/>
            <person name="Dinh H."/>
            <person name="Doddapaneni H."/>
            <person name="Dugan S."/>
            <person name="Gowin J."/>
            <person name="Greiner C."/>
            <person name="Han Y."/>
            <person name="Hu H."/>
            <person name="Hughes D.S.T."/>
            <person name="Huylmans A.-K."/>
            <person name="Kemena C."/>
            <person name="Kremer L.P.M."/>
            <person name="Lee S.L."/>
            <person name="Lopez-Ezquerra A."/>
            <person name="Mallet L."/>
            <person name="Monroy-Kuhn J.M."/>
            <person name="Moser A."/>
            <person name="Murali S.C."/>
            <person name="Muzny D.M."/>
            <person name="Otani S."/>
            <person name="Piulachs M.-D."/>
            <person name="Poelchau M."/>
            <person name="Qu J."/>
            <person name="Schaub F."/>
            <person name="Wada-Katsumata A."/>
            <person name="Worley K.C."/>
            <person name="Xie Q."/>
            <person name="Ylla G."/>
            <person name="Poulsen M."/>
            <person name="Gibbs R.A."/>
            <person name="Schal C."/>
            <person name="Richards S."/>
            <person name="Belles X."/>
            <person name="Korb J."/>
            <person name="Bornberg-Bauer E."/>
        </authorList>
    </citation>
    <scope>NUCLEOTIDE SEQUENCE [LARGE SCALE GENOMIC DNA]</scope>
    <source>
        <tissue evidence="1">Whole body</tissue>
    </source>
</reference>
<dbReference type="InParanoid" id="A0A2J7PH62"/>
<accession>A0A2J7PH62</accession>
<dbReference type="Gene3D" id="3.80.10.10">
    <property type="entry name" value="Ribonuclease Inhibitor"/>
    <property type="match status" value="1"/>
</dbReference>
<protein>
    <submittedName>
        <fullName evidence="1">Uncharacterized protein</fullName>
    </submittedName>
</protein>
<gene>
    <name evidence="1" type="ORF">B7P43_G14266</name>
</gene>
<sequence>MAKLKQPYKLQDLVMLRVVKLLRKACESWITALREAALTGSEAYLKETQNVTADCDTVHELLTSLLTGISAQQAALILKEIIPVITNYDDNCWELKRASWYQDEKHNTVTDINMPQRKRPRTLSDMSVEAYINIYYNVCNRWNLDLYNAMQRCRNHYRYVKWRVMSEIQQIKQILSEVAPLIQRIISPELASSFADNITFHFERNEYVTSLGIFEEERHDELCIAMFRSVLTRFLYEYEPYIFLLIFTWFLVIRNLDSVPGLRILSMNQRFELIKSLKLSRVTLTGSALVARSIHQLQELQVFHYMGDCTDEVVIQLGLNCSNLTEVSVMYSFRETNDCVPHLLLLSNVEFLDITGTQIDRLHYGQLLSGLPKISNVRFVNKLDDLLSHITLETVDTVTQVYGVVNDIDNQIRKFPKTQKFVLLEPDVHLPDVTPPPDFDLSDVTHWTELRKLEILFGDCTTINLNAILTGIGHVLTDLTLKSVTDLNHGDIITLCKSLGKSISALLQNFTTKCRYTAQPRVTTFQEIAIFKNRKINQRSNRFQFYQILT</sequence>
<dbReference type="SUPFAM" id="SSF52047">
    <property type="entry name" value="RNI-like"/>
    <property type="match status" value="1"/>
</dbReference>
<proteinExistence type="predicted"/>